<dbReference type="PANTHER" id="PTHR37815">
    <property type="entry name" value="UPF0397 PROTEIN BC_2624-RELATED"/>
    <property type="match status" value="1"/>
</dbReference>
<accession>A0A1I3DEI5</accession>
<keyword evidence="1 3" id="KW-0812">Transmembrane</keyword>
<evidence type="ECO:0000256" key="1">
    <source>
        <dbReference type="ARBA" id="ARBA00022692"/>
    </source>
</evidence>
<keyword evidence="3" id="KW-0472">Membrane</keyword>
<name>A0A1I3DEI5_SELRU</name>
<dbReference type="AlphaFoldDB" id="A0A1I3DEI5"/>
<feature type="transmembrane region" description="Helical" evidence="3">
    <location>
        <begin position="85"/>
        <end position="104"/>
    </location>
</feature>
<dbReference type="Gene3D" id="1.10.1760.20">
    <property type="match status" value="1"/>
</dbReference>
<evidence type="ECO:0000313" key="5">
    <source>
        <dbReference type="Proteomes" id="UP000183639"/>
    </source>
</evidence>
<dbReference type="PANTHER" id="PTHR37815:SF3">
    <property type="entry name" value="UPF0397 PROTEIN SPR0429"/>
    <property type="match status" value="1"/>
</dbReference>
<keyword evidence="2 3" id="KW-1133">Transmembrane helix</keyword>
<proteinExistence type="predicted"/>
<dbReference type="GO" id="GO:0016020">
    <property type="term" value="C:membrane"/>
    <property type="evidence" value="ECO:0007669"/>
    <property type="project" value="InterPro"/>
</dbReference>
<dbReference type="Pfam" id="PF07155">
    <property type="entry name" value="ECF-ribofla_trS"/>
    <property type="match status" value="1"/>
</dbReference>
<feature type="transmembrane region" description="Helical" evidence="3">
    <location>
        <begin position="116"/>
        <end position="140"/>
    </location>
</feature>
<feature type="transmembrane region" description="Helical" evidence="3">
    <location>
        <begin position="152"/>
        <end position="170"/>
    </location>
</feature>
<protein>
    <submittedName>
        <fullName evidence="4">Uncharacterized membrane protein</fullName>
    </submittedName>
</protein>
<dbReference type="Proteomes" id="UP000183639">
    <property type="component" value="Unassembled WGS sequence"/>
</dbReference>
<evidence type="ECO:0000256" key="2">
    <source>
        <dbReference type="ARBA" id="ARBA00022989"/>
    </source>
</evidence>
<evidence type="ECO:0000313" key="4">
    <source>
        <dbReference type="EMBL" id="SFH85117.1"/>
    </source>
</evidence>
<dbReference type="EMBL" id="FOQK01000006">
    <property type="protein sequence ID" value="SFH85117.1"/>
    <property type="molecule type" value="Genomic_DNA"/>
</dbReference>
<feature type="transmembrane region" description="Helical" evidence="3">
    <location>
        <begin position="20"/>
        <end position="39"/>
    </location>
</feature>
<sequence>MSMNTISVQTIRTGKTHWSARELCLAAVMTAVVFLATFVPRIPIPLGYAHLGDAAIFLLVLLLPSRPALLAACLGSALSDLLGGFALWILPTLLIKFVMGYLVLKLARKDSSIPRTAIAFLLASLWMTAGYTLFGALLYASLSAGLASAPGLFLEGLINSGAALLLLPVLRRNIHL</sequence>
<organism evidence="4 5">
    <name type="scientific">Selenomonas ruminantium</name>
    <dbReference type="NCBI Taxonomy" id="971"/>
    <lineage>
        <taxon>Bacteria</taxon>
        <taxon>Bacillati</taxon>
        <taxon>Bacillota</taxon>
        <taxon>Negativicutes</taxon>
        <taxon>Selenomonadales</taxon>
        <taxon>Selenomonadaceae</taxon>
        <taxon>Selenomonas</taxon>
    </lineage>
</organism>
<reference evidence="4 5" key="1">
    <citation type="submission" date="2016-10" db="EMBL/GenBank/DDBJ databases">
        <authorList>
            <person name="de Groot N.N."/>
        </authorList>
    </citation>
    <scope>NUCLEOTIDE SEQUENCE [LARGE SCALE GENOMIC DNA]</scope>
    <source>
        <strain evidence="4 5">Z108</strain>
    </source>
</reference>
<evidence type="ECO:0000256" key="3">
    <source>
        <dbReference type="SAM" id="Phobius"/>
    </source>
</evidence>
<gene>
    <name evidence="4" type="ORF">SAMN04487861_10648</name>
</gene>
<dbReference type="InterPro" id="IPR009825">
    <property type="entry name" value="ECF_substrate-spec-like"/>
</dbReference>